<accession>A0A699S5F9</accession>
<reference evidence="2" key="1">
    <citation type="journal article" date="2019" name="Sci. Rep.">
        <title>Draft genome of Tanacetum cinerariifolium, the natural source of mosquito coil.</title>
        <authorList>
            <person name="Yamashiro T."/>
            <person name="Shiraishi A."/>
            <person name="Satake H."/>
            <person name="Nakayama K."/>
        </authorList>
    </citation>
    <scope>NUCLEOTIDE SEQUENCE</scope>
</reference>
<organism evidence="2">
    <name type="scientific">Tanacetum cinerariifolium</name>
    <name type="common">Dalmatian daisy</name>
    <name type="synonym">Chrysanthemum cinerariifolium</name>
    <dbReference type="NCBI Taxonomy" id="118510"/>
    <lineage>
        <taxon>Eukaryota</taxon>
        <taxon>Viridiplantae</taxon>
        <taxon>Streptophyta</taxon>
        <taxon>Embryophyta</taxon>
        <taxon>Tracheophyta</taxon>
        <taxon>Spermatophyta</taxon>
        <taxon>Magnoliopsida</taxon>
        <taxon>eudicotyledons</taxon>
        <taxon>Gunneridae</taxon>
        <taxon>Pentapetalae</taxon>
        <taxon>asterids</taxon>
        <taxon>campanulids</taxon>
        <taxon>Asterales</taxon>
        <taxon>Asteraceae</taxon>
        <taxon>Asteroideae</taxon>
        <taxon>Anthemideae</taxon>
        <taxon>Anthemidinae</taxon>
        <taxon>Tanacetum</taxon>
    </lineage>
</organism>
<feature type="compositionally biased region" description="Basic and acidic residues" evidence="1">
    <location>
        <begin position="1"/>
        <end position="10"/>
    </location>
</feature>
<evidence type="ECO:0000313" key="2">
    <source>
        <dbReference type="EMBL" id="GFC92729.1"/>
    </source>
</evidence>
<dbReference type="EMBL" id="BKCJ011139143">
    <property type="protein sequence ID" value="GFC92729.1"/>
    <property type="molecule type" value="Genomic_DNA"/>
</dbReference>
<dbReference type="AlphaFoldDB" id="A0A699S5F9"/>
<gene>
    <name evidence="2" type="ORF">Tci_864699</name>
</gene>
<proteinExistence type="predicted"/>
<protein>
    <submittedName>
        <fullName evidence="2">Uncharacterized protein</fullName>
    </submittedName>
</protein>
<feature type="region of interest" description="Disordered" evidence="1">
    <location>
        <begin position="1"/>
        <end position="22"/>
    </location>
</feature>
<feature type="non-terminal residue" evidence="2">
    <location>
        <position position="65"/>
    </location>
</feature>
<name>A0A699S5F9_TANCI</name>
<comment type="caution">
    <text evidence="2">The sequence shown here is derived from an EMBL/GenBank/DDBJ whole genome shotgun (WGS) entry which is preliminary data.</text>
</comment>
<sequence length="65" mass="7524">MDAELQGRVDQDDDNAATKDVNAAEPTIFDNEEVIMTMAQTLIKMKAKKAKLLDEQMFKFFFKFF</sequence>
<evidence type="ECO:0000256" key="1">
    <source>
        <dbReference type="SAM" id="MobiDB-lite"/>
    </source>
</evidence>